<evidence type="ECO:0000313" key="2">
    <source>
        <dbReference type="EMBL" id="MBA0587268.1"/>
    </source>
</evidence>
<organism evidence="2 3">
    <name type="scientific">Gossypium raimondii</name>
    <name type="common">Peruvian cotton</name>
    <name type="synonym">Gossypium klotzschianum subsp. raimondii</name>
    <dbReference type="NCBI Taxonomy" id="29730"/>
    <lineage>
        <taxon>Eukaryota</taxon>
        <taxon>Viridiplantae</taxon>
        <taxon>Streptophyta</taxon>
        <taxon>Embryophyta</taxon>
        <taxon>Tracheophyta</taxon>
        <taxon>Spermatophyta</taxon>
        <taxon>Magnoliopsida</taxon>
        <taxon>eudicotyledons</taxon>
        <taxon>Gunneridae</taxon>
        <taxon>Pentapetalae</taxon>
        <taxon>rosids</taxon>
        <taxon>malvids</taxon>
        <taxon>Malvales</taxon>
        <taxon>Malvaceae</taxon>
        <taxon>Malvoideae</taxon>
        <taxon>Gossypium</taxon>
    </lineage>
</organism>
<feature type="non-terminal residue" evidence="2">
    <location>
        <position position="178"/>
    </location>
</feature>
<gene>
    <name evidence="2" type="ORF">Gorai_000400</name>
</gene>
<comment type="caution">
    <text evidence="2">The sequence shown here is derived from an EMBL/GenBank/DDBJ whole genome shotgun (WGS) entry which is preliminary data.</text>
</comment>
<dbReference type="SUPFAM" id="SSF53098">
    <property type="entry name" value="Ribonuclease H-like"/>
    <property type="match status" value="1"/>
</dbReference>
<sequence>VFINKIVGVPPQHPSLGPDKIIWGAISTYYFSLKSAYGKIREGNYEDVLRMLRDCLAARTIWDKLIPQQSLSRFYTGSLLDWMTNNLQNHLTLSLDRGILDGLNLILDRRFERVLIQTDSIEAVNAIKDGSSGNFNSTLVRRIHHILEVVKQWKNQHIPQEENSIADSLVKTLCNKRL</sequence>
<evidence type="ECO:0000259" key="1">
    <source>
        <dbReference type="Pfam" id="PF13456"/>
    </source>
</evidence>
<dbReference type="GO" id="GO:0004523">
    <property type="term" value="F:RNA-DNA hybrid ribonuclease activity"/>
    <property type="evidence" value="ECO:0007669"/>
    <property type="project" value="InterPro"/>
</dbReference>
<reference evidence="2 3" key="1">
    <citation type="journal article" date="2019" name="Genome Biol. Evol.">
        <title>Insights into the evolution of the New World diploid cottons (Gossypium, subgenus Houzingenia) based on genome sequencing.</title>
        <authorList>
            <person name="Grover C.E."/>
            <person name="Arick M.A. 2nd"/>
            <person name="Thrash A."/>
            <person name="Conover J.L."/>
            <person name="Sanders W.S."/>
            <person name="Peterson D.G."/>
            <person name="Frelichowski J.E."/>
            <person name="Scheffler J.A."/>
            <person name="Scheffler B.E."/>
            <person name="Wendel J.F."/>
        </authorList>
    </citation>
    <scope>NUCLEOTIDE SEQUENCE [LARGE SCALE GENOMIC DNA]</scope>
    <source>
        <strain evidence="2">8</strain>
        <tissue evidence="2">Leaf</tissue>
    </source>
</reference>
<dbReference type="Proteomes" id="UP000593578">
    <property type="component" value="Unassembled WGS sequence"/>
</dbReference>
<dbReference type="GO" id="GO:0003676">
    <property type="term" value="F:nucleic acid binding"/>
    <property type="evidence" value="ECO:0007669"/>
    <property type="project" value="InterPro"/>
</dbReference>
<dbReference type="InterPro" id="IPR002156">
    <property type="entry name" value="RNaseH_domain"/>
</dbReference>
<dbReference type="Gene3D" id="3.30.420.10">
    <property type="entry name" value="Ribonuclease H-like superfamily/Ribonuclease H"/>
    <property type="match status" value="1"/>
</dbReference>
<dbReference type="InterPro" id="IPR036397">
    <property type="entry name" value="RNaseH_sf"/>
</dbReference>
<name>A0A7J8PDI7_GOSRA</name>
<protein>
    <recommendedName>
        <fullName evidence="1">RNase H type-1 domain-containing protein</fullName>
    </recommendedName>
</protein>
<dbReference type="Pfam" id="PF13456">
    <property type="entry name" value="RVT_3"/>
    <property type="match status" value="1"/>
</dbReference>
<dbReference type="EMBL" id="JABEZZ010000006">
    <property type="protein sequence ID" value="MBA0587268.1"/>
    <property type="molecule type" value="Genomic_DNA"/>
</dbReference>
<dbReference type="InterPro" id="IPR012337">
    <property type="entry name" value="RNaseH-like_sf"/>
</dbReference>
<accession>A0A7J8PDI7</accession>
<dbReference type="AlphaFoldDB" id="A0A7J8PDI7"/>
<proteinExistence type="predicted"/>
<dbReference type="InterPro" id="IPR044730">
    <property type="entry name" value="RNase_H-like_dom_plant"/>
</dbReference>
<dbReference type="CDD" id="cd06222">
    <property type="entry name" value="RNase_H_like"/>
    <property type="match status" value="1"/>
</dbReference>
<feature type="non-terminal residue" evidence="2">
    <location>
        <position position="1"/>
    </location>
</feature>
<evidence type="ECO:0000313" key="3">
    <source>
        <dbReference type="Proteomes" id="UP000593578"/>
    </source>
</evidence>
<feature type="domain" description="RNase H type-1" evidence="1">
    <location>
        <begin position="97"/>
        <end position="171"/>
    </location>
</feature>